<sequence>MSRVAYVNGRYVPHREASVHVEDRGYQFADGLYEVVAVRGGLPVDFALHYDRLCTGLAALQIANPLQRAAWIVVLRQMIQRNRVRDGILYLQVTRGVSPRNHLFPHGVMPSVVITARPGSGPSAESISVGVSAVSVADIRWRRRDIKSVSLLPNILAKQQAAEQGAYEALLVAPDGTVTEAGSSNAWMVNASGEILTHPVGHDILPGVTRMVLIRLARAAGYTVVERSFTLEEAKVAREVFVSSTIAYVMPIVSVDGVKIGEGVPGPLALALRTLYVGHVAGITPAVAWS</sequence>
<evidence type="ECO:0000256" key="11">
    <source>
        <dbReference type="ARBA" id="ARBA00048212"/>
    </source>
</evidence>
<dbReference type="OrthoDB" id="9805628at2"/>
<proteinExistence type="inferred from homology"/>
<protein>
    <recommendedName>
        <fullName evidence="8">Probable branched-chain-amino-acid aminotransferase</fullName>
        <ecNumber evidence="7">2.6.1.42</ecNumber>
    </recommendedName>
</protein>
<dbReference type="InterPro" id="IPR043132">
    <property type="entry name" value="BCAT-like_C"/>
</dbReference>
<gene>
    <name evidence="14" type="ORF">SAMN05421779_101761</name>
</gene>
<organism evidence="14 15">
    <name type="scientific">Insolitispirillum peregrinum</name>
    <dbReference type="NCBI Taxonomy" id="80876"/>
    <lineage>
        <taxon>Bacteria</taxon>
        <taxon>Pseudomonadati</taxon>
        <taxon>Pseudomonadota</taxon>
        <taxon>Alphaproteobacteria</taxon>
        <taxon>Rhodospirillales</taxon>
        <taxon>Novispirillaceae</taxon>
        <taxon>Insolitispirillum</taxon>
    </lineage>
</organism>
<evidence type="ECO:0000256" key="4">
    <source>
        <dbReference type="ARBA" id="ARBA00004931"/>
    </source>
</evidence>
<evidence type="ECO:0000313" key="14">
    <source>
        <dbReference type="EMBL" id="SIS42102.1"/>
    </source>
</evidence>
<evidence type="ECO:0000256" key="13">
    <source>
        <dbReference type="ARBA" id="ARBA00049229"/>
    </source>
</evidence>
<dbReference type="STRING" id="80876.SAMN05421779_101761"/>
<dbReference type="Gene3D" id="3.30.470.10">
    <property type="match status" value="1"/>
</dbReference>
<comment type="similarity">
    <text evidence="6">Belongs to the class-IV pyridoxal-phosphate-dependent aminotransferase family.</text>
</comment>
<dbReference type="InterPro" id="IPR001544">
    <property type="entry name" value="Aminotrans_IV"/>
</dbReference>
<dbReference type="SUPFAM" id="SSF56752">
    <property type="entry name" value="D-aminoacid aminotransferase-like PLP-dependent enzymes"/>
    <property type="match status" value="1"/>
</dbReference>
<accession>A0A1N7IYA9</accession>
<keyword evidence="15" id="KW-1185">Reference proteome</keyword>
<keyword evidence="10" id="KW-0028">Amino-acid biosynthesis</keyword>
<dbReference type="CDD" id="cd01558">
    <property type="entry name" value="D-AAT_like"/>
    <property type="match status" value="1"/>
</dbReference>
<dbReference type="Pfam" id="PF01063">
    <property type="entry name" value="Aminotran_4"/>
    <property type="match status" value="1"/>
</dbReference>
<dbReference type="RefSeq" id="WP_076398806.1">
    <property type="nucleotide sequence ID" value="NZ_FTOA01000001.1"/>
</dbReference>
<dbReference type="PANTHER" id="PTHR42743:SF10">
    <property type="entry name" value="D-ALANINE AMINOTRANSFERASE"/>
    <property type="match status" value="1"/>
</dbReference>
<dbReference type="NCBIfam" id="NF005209">
    <property type="entry name" value="PRK06680.1"/>
    <property type="match status" value="1"/>
</dbReference>
<evidence type="ECO:0000256" key="10">
    <source>
        <dbReference type="ARBA" id="ARBA00023304"/>
    </source>
</evidence>
<comment type="pathway">
    <text evidence="3">Amino-acid biosynthesis; L-isoleucine biosynthesis; L-isoleucine from 2-oxobutanoate: step 4/4.</text>
</comment>
<evidence type="ECO:0000256" key="9">
    <source>
        <dbReference type="ARBA" id="ARBA00022898"/>
    </source>
</evidence>
<comment type="catalytic activity">
    <reaction evidence="11">
        <text>L-valine + 2-oxoglutarate = 3-methyl-2-oxobutanoate + L-glutamate</text>
        <dbReference type="Rhea" id="RHEA:24813"/>
        <dbReference type="ChEBI" id="CHEBI:11851"/>
        <dbReference type="ChEBI" id="CHEBI:16810"/>
        <dbReference type="ChEBI" id="CHEBI:29985"/>
        <dbReference type="ChEBI" id="CHEBI:57762"/>
        <dbReference type="EC" id="2.6.1.42"/>
    </reaction>
</comment>
<dbReference type="PANTHER" id="PTHR42743">
    <property type="entry name" value="AMINO-ACID AMINOTRANSFERASE"/>
    <property type="match status" value="1"/>
</dbReference>
<comment type="pathway">
    <text evidence="4">Amino-acid biosynthesis; L-valine biosynthesis; L-valine from pyruvate: step 4/4.</text>
</comment>
<comment type="cofactor">
    <cofactor evidence="1">
        <name>pyridoxal 5'-phosphate</name>
        <dbReference type="ChEBI" id="CHEBI:597326"/>
    </cofactor>
</comment>
<keyword evidence="9" id="KW-0663">Pyridoxal phosphate</keyword>
<dbReference type="GO" id="GO:0009082">
    <property type="term" value="P:branched-chain amino acid biosynthetic process"/>
    <property type="evidence" value="ECO:0007669"/>
    <property type="project" value="UniProtKB-KW"/>
</dbReference>
<comment type="catalytic activity">
    <reaction evidence="12">
        <text>L-isoleucine + 2-oxoglutarate = (S)-3-methyl-2-oxopentanoate + L-glutamate</text>
        <dbReference type="Rhea" id="RHEA:24801"/>
        <dbReference type="ChEBI" id="CHEBI:16810"/>
        <dbReference type="ChEBI" id="CHEBI:29985"/>
        <dbReference type="ChEBI" id="CHEBI:35146"/>
        <dbReference type="ChEBI" id="CHEBI:58045"/>
        <dbReference type="EC" id="2.6.1.42"/>
    </reaction>
</comment>
<evidence type="ECO:0000256" key="6">
    <source>
        <dbReference type="ARBA" id="ARBA00009320"/>
    </source>
</evidence>
<evidence type="ECO:0000256" key="5">
    <source>
        <dbReference type="ARBA" id="ARBA00005072"/>
    </source>
</evidence>
<comment type="function">
    <text evidence="2">Acts on leucine, isoleucine and valine.</text>
</comment>
<dbReference type="Proteomes" id="UP000185678">
    <property type="component" value="Unassembled WGS sequence"/>
</dbReference>
<dbReference type="InterPro" id="IPR043131">
    <property type="entry name" value="BCAT-like_N"/>
</dbReference>
<dbReference type="AlphaFoldDB" id="A0A1N7IYA9"/>
<reference evidence="14 15" key="1">
    <citation type="submission" date="2017-01" db="EMBL/GenBank/DDBJ databases">
        <authorList>
            <person name="Mah S.A."/>
            <person name="Swanson W.J."/>
            <person name="Moy G.W."/>
            <person name="Vacquier V.D."/>
        </authorList>
    </citation>
    <scope>NUCLEOTIDE SEQUENCE [LARGE SCALE GENOMIC DNA]</scope>
    <source>
        <strain evidence="14 15">DSM 11589</strain>
    </source>
</reference>
<name>A0A1N7IYA9_9PROT</name>
<keyword evidence="10" id="KW-0100">Branched-chain amino acid biosynthesis</keyword>
<comment type="catalytic activity">
    <reaction evidence="13">
        <text>L-leucine + 2-oxoglutarate = 4-methyl-2-oxopentanoate + L-glutamate</text>
        <dbReference type="Rhea" id="RHEA:18321"/>
        <dbReference type="ChEBI" id="CHEBI:16810"/>
        <dbReference type="ChEBI" id="CHEBI:17865"/>
        <dbReference type="ChEBI" id="CHEBI:29985"/>
        <dbReference type="ChEBI" id="CHEBI:57427"/>
        <dbReference type="EC" id="2.6.1.42"/>
    </reaction>
</comment>
<dbReference type="FunFam" id="3.20.10.10:FF:000002">
    <property type="entry name" value="D-alanine aminotransferase"/>
    <property type="match status" value="1"/>
</dbReference>
<dbReference type="GO" id="GO:0008652">
    <property type="term" value="P:amino acid biosynthetic process"/>
    <property type="evidence" value="ECO:0007669"/>
    <property type="project" value="UniProtKB-ARBA"/>
</dbReference>
<dbReference type="EMBL" id="FTOA01000001">
    <property type="protein sequence ID" value="SIS42102.1"/>
    <property type="molecule type" value="Genomic_DNA"/>
</dbReference>
<evidence type="ECO:0000256" key="2">
    <source>
        <dbReference type="ARBA" id="ARBA00003109"/>
    </source>
</evidence>
<dbReference type="EC" id="2.6.1.42" evidence="7"/>
<dbReference type="GO" id="GO:0004084">
    <property type="term" value="F:branched-chain-amino-acid transaminase activity"/>
    <property type="evidence" value="ECO:0007669"/>
    <property type="project" value="UniProtKB-EC"/>
</dbReference>
<evidence type="ECO:0000313" key="15">
    <source>
        <dbReference type="Proteomes" id="UP000185678"/>
    </source>
</evidence>
<evidence type="ECO:0000256" key="3">
    <source>
        <dbReference type="ARBA" id="ARBA00004824"/>
    </source>
</evidence>
<evidence type="ECO:0000256" key="12">
    <source>
        <dbReference type="ARBA" id="ARBA00048798"/>
    </source>
</evidence>
<dbReference type="GO" id="GO:0005829">
    <property type="term" value="C:cytosol"/>
    <property type="evidence" value="ECO:0007669"/>
    <property type="project" value="TreeGrafter"/>
</dbReference>
<comment type="pathway">
    <text evidence="5">Amino-acid biosynthesis; L-leucine biosynthesis; L-leucine from 3-methyl-2-oxobutanoate: step 4/4.</text>
</comment>
<evidence type="ECO:0000256" key="7">
    <source>
        <dbReference type="ARBA" id="ARBA00013053"/>
    </source>
</evidence>
<evidence type="ECO:0000256" key="8">
    <source>
        <dbReference type="ARBA" id="ARBA00014472"/>
    </source>
</evidence>
<evidence type="ECO:0000256" key="1">
    <source>
        <dbReference type="ARBA" id="ARBA00001933"/>
    </source>
</evidence>
<dbReference type="InterPro" id="IPR036038">
    <property type="entry name" value="Aminotransferase-like"/>
</dbReference>
<dbReference type="InterPro" id="IPR050571">
    <property type="entry name" value="Class-IV_PLP-Dep_Aminotrnsfr"/>
</dbReference>
<dbReference type="Gene3D" id="3.20.10.10">
    <property type="entry name" value="D-amino Acid Aminotransferase, subunit A, domain 2"/>
    <property type="match status" value="1"/>
</dbReference>